<dbReference type="PANTHER" id="PTHR30250:SF11">
    <property type="entry name" value="O-ANTIGEN TRANSPORTER-RELATED"/>
    <property type="match status" value="1"/>
</dbReference>
<dbReference type="EMBL" id="SDHZ01000001">
    <property type="protein sequence ID" value="RXK86812.1"/>
    <property type="molecule type" value="Genomic_DNA"/>
</dbReference>
<organism evidence="7 8">
    <name type="scientific">Filimonas effusa</name>
    <dbReference type="NCBI Taxonomy" id="2508721"/>
    <lineage>
        <taxon>Bacteria</taxon>
        <taxon>Pseudomonadati</taxon>
        <taxon>Bacteroidota</taxon>
        <taxon>Chitinophagia</taxon>
        <taxon>Chitinophagales</taxon>
        <taxon>Chitinophagaceae</taxon>
        <taxon>Filimonas</taxon>
    </lineage>
</organism>
<feature type="transmembrane region" description="Helical" evidence="6">
    <location>
        <begin position="459"/>
        <end position="477"/>
    </location>
</feature>
<dbReference type="PANTHER" id="PTHR30250">
    <property type="entry name" value="PST FAMILY PREDICTED COLANIC ACID TRANSPORTER"/>
    <property type="match status" value="1"/>
</dbReference>
<keyword evidence="2" id="KW-1003">Cell membrane</keyword>
<evidence type="ECO:0000256" key="1">
    <source>
        <dbReference type="ARBA" id="ARBA00004651"/>
    </source>
</evidence>
<evidence type="ECO:0000313" key="7">
    <source>
        <dbReference type="EMBL" id="RXK86812.1"/>
    </source>
</evidence>
<evidence type="ECO:0000256" key="5">
    <source>
        <dbReference type="ARBA" id="ARBA00023136"/>
    </source>
</evidence>
<dbReference type="OrthoDB" id="88014at2"/>
<feature type="transmembrane region" description="Helical" evidence="6">
    <location>
        <begin position="372"/>
        <end position="391"/>
    </location>
</feature>
<proteinExistence type="predicted"/>
<keyword evidence="8" id="KW-1185">Reference proteome</keyword>
<sequence>MAEVRKKTILSTVIIYAGFAIGALNTYLFSKQNFFTVEEYGLTRVFLDMVAIMGTLSMLGAQPAIYKFFPFYNRNLKKTENDLLSGALLWGMLGFLIILLAGWLGEDIFIRKFSARSPLLIRYYYWLFPAALFMGLYSVTEAFAWHLEKIAFTNFLRETLFRFITTVLIAIKLTGLISFHTFMICFALQYAIVAGILLYYLVVVQGYKLVFRISRVTRKFFKKMGTLISYVYMGNIVHTIANFLGAILIANTNGLAEAGIYTFANYFVTILQAPQRSIISISIPLLANAWKDKDMATIDRIYKRSSINMLLSSIFIFFIIWLCMDTAVSVFHINPSFLKGKWVFLIMSIYWIIELGTGVNAQIIGTSNDWRFEFFSGVILLSLTIPTNYFLVKQLGMIGAAYSGLISITIYNLIRIGFIWYKYHMQPFTLHTLKLLVIAFAAYGITLLCISSLSGLSYLIVACVVFSVLYLLPVYFLKITPDIEPVLQTLKKRLGLKK</sequence>
<feature type="transmembrane region" description="Helical" evidence="6">
    <location>
        <begin position="9"/>
        <end position="29"/>
    </location>
</feature>
<evidence type="ECO:0000313" key="8">
    <source>
        <dbReference type="Proteomes" id="UP000290545"/>
    </source>
</evidence>
<feature type="transmembrane region" description="Helical" evidence="6">
    <location>
        <begin position="397"/>
        <end position="421"/>
    </location>
</feature>
<comment type="caution">
    <text evidence="7">The sequence shown here is derived from an EMBL/GenBank/DDBJ whole genome shotgun (WGS) entry which is preliminary data.</text>
</comment>
<feature type="transmembrane region" description="Helical" evidence="6">
    <location>
        <begin position="230"/>
        <end position="251"/>
    </location>
</feature>
<feature type="transmembrane region" description="Helical" evidence="6">
    <location>
        <begin position="159"/>
        <end position="182"/>
    </location>
</feature>
<feature type="transmembrane region" description="Helical" evidence="6">
    <location>
        <begin position="81"/>
        <end position="103"/>
    </location>
</feature>
<dbReference type="GO" id="GO:0005886">
    <property type="term" value="C:plasma membrane"/>
    <property type="evidence" value="ECO:0007669"/>
    <property type="project" value="UniProtKB-SubCell"/>
</dbReference>
<dbReference type="RefSeq" id="WP_129002561.1">
    <property type="nucleotide sequence ID" value="NZ_SDHZ01000001.1"/>
</dbReference>
<evidence type="ECO:0000256" key="6">
    <source>
        <dbReference type="SAM" id="Phobius"/>
    </source>
</evidence>
<comment type="subcellular location">
    <subcellularLocation>
        <location evidence="1">Cell membrane</location>
        <topology evidence="1">Multi-pass membrane protein</topology>
    </subcellularLocation>
</comment>
<feature type="transmembrane region" description="Helical" evidence="6">
    <location>
        <begin position="342"/>
        <end position="360"/>
    </location>
</feature>
<protein>
    <submittedName>
        <fullName evidence="7">Lipopolysaccharide biosynthesis protein</fullName>
    </submittedName>
</protein>
<evidence type="ECO:0000256" key="4">
    <source>
        <dbReference type="ARBA" id="ARBA00022989"/>
    </source>
</evidence>
<keyword evidence="5 6" id="KW-0472">Membrane</keyword>
<evidence type="ECO:0000256" key="3">
    <source>
        <dbReference type="ARBA" id="ARBA00022692"/>
    </source>
</evidence>
<dbReference type="InterPro" id="IPR002797">
    <property type="entry name" value="Polysacc_synth"/>
</dbReference>
<dbReference type="Proteomes" id="UP000290545">
    <property type="component" value="Unassembled WGS sequence"/>
</dbReference>
<name>A0A4Q1DBJ5_9BACT</name>
<dbReference type="AlphaFoldDB" id="A0A4Q1DBJ5"/>
<accession>A0A4Q1DBJ5</accession>
<feature type="transmembrane region" description="Helical" evidence="6">
    <location>
        <begin position="307"/>
        <end position="330"/>
    </location>
</feature>
<feature type="transmembrane region" description="Helical" evidence="6">
    <location>
        <begin position="123"/>
        <end position="147"/>
    </location>
</feature>
<evidence type="ECO:0000256" key="2">
    <source>
        <dbReference type="ARBA" id="ARBA00022475"/>
    </source>
</evidence>
<feature type="transmembrane region" description="Helical" evidence="6">
    <location>
        <begin position="433"/>
        <end position="453"/>
    </location>
</feature>
<keyword evidence="4 6" id="KW-1133">Transmembrane helix</keyword>
<dbReference type="Pfam" id="PF01943">
    <property type="entry name" value="Polysacc_synt"/>
    <property type="match status" value="1"/>
</dbReference>
<keyword evidence="3 6" id="KW-0812">Transmembrane</keyword>
<feature type="transmembrane region" description="Helical" evidence="6">
    <location>
        <begin position="263"/>
        <end position="286"/>
    </location>
</feature>
<reference evidence="7 8" key="1">
    <citation type="submission" date="2019-01" db="EMBL/GenBank/DDBJ databases">
        <title>Filimonas sp. strain TTM-71.</title>
        <authorList>
            <person name="Chen W.-M."/>
        </authorList>
    </citation>
    <scope>NUCLEOTIDE SEQUENCE [LARGE SCALE GENOMIC DNA]</scope>
    <source>
        <strain evidence="7 8">TTM-71</strain>
    </source>
</reference>
<gene>
    <name evidence="7" type="ORF">ESB13_08445</name>
</gene>
<dbReference type="InterPro" id="IPR050833">
    <property type="entry name" value="Poly_Biosynth_Transport"/>
</dbReference>
<feature type="transmembrane region" description="Helical" evidence="6">
    <location>
        <begin position="49"/>
        <end position="69"/>
    </location>
</feature>
<feature type="transmembrane region" description="Helical" evidence="6">
    <location>
        <begin position="188"/>
        <end position="210"/>
    </location>
</feature>